<feature type="domain" description="ABC transmembrane type-1" evidence="8">
    <location>
        <begin position="62"/>
        <end position="242"/>
    </location>
</feature>
<dbReference type="InterPro" id="IPR035906">
    <property type="entry name" value="MetI-like_sf"/>
</dbReference>
<dbReference type="PANTHER" id="PTHR30151">
    <property type="entry name" value="ALKANE SULFONATE ABC TRANSPORTER-RELATED, MEMBRANE SUBUNIT"/>
    <property type="match status" value="1"/>
</dbReference>
<dbReference type="RefSeq" id="WP_377388586.1">
    <property type="nucleotide sequence ID" value="NZ_JBHSAN010000012.1"/>
</dbReference>
<comment type="similarity">
    <text evidence="7">Belongs to the binding-protein-dependent transport system permease family.</text>
</comment>
<reference evidence="10" key="1">
    <citation type="journal article" date="2019" name="Int. J. Syst. Evol. Microbiol.">
        <title>The Global Catalogue of Microorganisms (GCM) 10K type strain sequencing project: providing services to taxonomists for standard genome sequencing and annotation.</title>
        <authorList>
            <consortium name="The Broad Institute Genomics Platform"/>
            <consortium name="The Broad Institute Genome Sequencing Center for Infectious Disease"/>
            <person name="Wu L."/>
            <person name="Ma J."/>
        </authorList>
    </citation>
    <scope>NUCLEOTIDE SEQUENCE [LARGE SCALE GENOMIC DNA]</scope>
    <source>
        <strain evidence="10">IBRC-M 10906</strain>
    </source>
</reference>
<evidence type="ECO:0000256" key="7">
    <source>
        <dbReference type="RuleBase" id="RU363032"/>
    </source>
</evidence>
<feature type="transmembrane region" description="Helical" evidence="7">
    <location>
        <begin position="191"/>
        <end position="213"/>
    </location>
</feature>
<keyword evidence="4 7" id="KW-0812">Transmembrane</keyword>
<feature type="transmembrane region" description="Helical" evidence="7">
    <location>
        <begin position="70"/>
        <end position="88"/>
    </location>
</feature>
<accession>A0ABW5W8M7</accession>
<dbReference type="PROSITE" id="PS50928">
    <property type="entry name" value="ABC_TM1"/>
    <property type="match status" value="1"/>
</dbReference>
<feature type="transmembrane region" description="Helical" evidence="7">
    <location>
        <begin position="225"/>
        <end position="245"/>
    </location>
</feature>
<name>A0ABW5W8M7_9PSEU</name>
<feature type="transmembrane region" description="Helical" evidence="7">
    <location>
        <begin position="165"/>
        <end position="185"/>
    </location>
</feature>
<dbReference type="InterPro" id="IPR000515">
    <property type="entry name" value="MetI-like"/>
</dbReference>
<comment type="caution">
    <text evidence="9">The sequence shown here is derived from an EMBL/GenBank/DDBJ whole genome shotgun (WGS) entry which is preliminary data.</text>
</comment>
<evidence type="ECO:0000256" key="6">
    <source>
        <dbReference type="ARBA" id="ARBA00023136"/>
    </source>
</evidence>
<feature type="transmembrane region" description="Helical" evidence="7">
    <location>
        <begin position="100"/>
        <end position="120"/>
    </location>
</feature>
<evidence type="ECO:0000313" key="9">
    <source>
        <dbReference type="EMBL" id="MFD2800292.1"/>
    </source>
</evidence>
<evidence type="ECO:0000259" key="8">
    <source>
        <dbReference type="PROSITE" id="PS50928"/>
    </source>
</evidence>
<dbReference type="Pfam" id="PF00528">
    <property type="entry name" value="BPD_transp_1"/>
    <property type="match status" value="1"/>
</dbReference>
<dbReference type="Gene3D" id="1.10.3720.10">
    <property type="entry name" value="MetI-like"/>
    <property type="match status" value="1"/>
</dbReference>
<evidence type="ECO:0000256" key="5">
    <source>
        <dbReference type="ARBA" id="ARBA00022989"/>
    </source>
</evidence>
<dbReference type="PANTHER" id="PTHR30151:SF0">
    <property type="entry name" value="ABC TRANSPORTER PERMEASE PROTEIN MJ0413-RELATED"/>
    <property type="match status" value="1"/>
</dbReference>
<sequence>MTSGATNWLVFAGAVACWELAARLAGSVFFPPPTDIVATAVRLWFSGPASQLFLTDTVFDDVLPSLGRCLGGWAVAVVLGTGLGTALGRSRTGMDYVGPLFAFFRAIPPPTLVPVFMVLFGLGPGMQVATIIFGAVWPILLNTVDGVRSVDSVKADTARSFRTPAPYWIGLVVLPAALPKIFAGLRLSLSISLILMVVSELIGSFAGIGHQLISTQQNFDFPMMWSWIVLLGILGYGLNGVLLTVERRVLRWQPTRNDDV</sequence>
<evidence type="ECO:0000256" key="4">
    <source>
        <dbReference type="ARBA" id="ARBA00022692"/>
    </source>
</evidence>
<gene>
    <name evidence="9" type="ORF">ACFS2C_12895</name>
</gene>
<evidence type="ECO:0000256" key="2">
    <source>
        <dbReference type="ARBA" id="ARBA00022448"/>
    </source>
</evidence>
<dbReference type="Proteomes" id="UP001597478">
    <property type="component" value="Unassembled WGS sequence"/>
</dbReference>
<organism evidence="9 10">
    <name type="scientific">Prauserella oleivorans</name>
    <dbReference type="NCBI Taxonomy" id="1478153"/>
    <lineage>
        <taxon>Bacteria</taxon>
        <taxon>Bacillati</taxon>
        <taxon>Actinomycetota</taxon>
        <taxon>Actinomycetes</taxon>
        <taxon>Pseudonocardiales</taxon>
        <taxon>Pseudonocardiaceae</taxon>
        <taxon>Prauserella</taxon>
    </lineage>
</organism>
<evidence type="ECO:0000256" key="3">
    <source>
        <dbReference type="ARBA" id="ARBA00022475"/>
    </source>
</evidence>
<evidence type="ECO:0000313" key="10">
    <source>
        <dbReference type="Proteomes" id="UP001597478"/>
    </source>
</evidence>
<keyword evidence="2 7" id="KW-0813">Transport</keyword>
<keyword evidence="10" id="KW-1185">Reference proteome</keyword>
<proteinExistence type="inferred from homology"/>
<comment type="subcellular location">
    <subcellularLocation>
        <location evidence="1 7">Cell membrane</location>
        <topology evidence="1 7">Multi-pass membrane protein</topology>
    </subcellularLocation>
</comment>
<evidence type="ECO:0000256" key="1">
    <source>
        <dbReference type="ARBA" id="ARBA00004651"/>
    </source>
</evidence>
<dbReference type="CDD" id="cd06261">
    <property type="entry name" value="TM_PBP2"/>
    <property type="match status" value="1"/>
</dbReference>
<dbReference type="SUPFAM" id="SSF161098">
    <property type="entry name" value="MetI-like"/>
    <property type="match status" value="1"/>
</dbReference>
<keyword evidence="6 7" id="KW-0472">Membrane</keyword>
<keyword evidence="3" id="KW-1003">Cell membrane</keyword>
<protein>
    <submittedName>
        <fullName evidence="9">ABC transporter permease</fullName>
    </submittedName>
</protein>
<dbReference type="EMBL" id="JBHUOF010000014">
    <property type="protein sequence ID" value="MFD2800292.1"/>
    <property type="molecule type" value="Genomic_DNA"/>
</dbReference>
<keyword evidence="5 7" id="KW-1133">Transmembrane helix</keyword>